<comment type="caution">
    <text evidence="2">The sequence shown here is derived from an EMBL/GenBank/DDBJ whole genome shotgun (WGS) entry which is preliminary data.</text>
</comment>
<dbReference type="GeneID" id="19200944"/>
<dbReference type="AlphaFoldDB" id="A0A5M3MST2"/>
<feature type="compositionally biased region" description="Pro residues" evidence="1">
    <location>
        <begin position="175"/>
        <end position="188"/>
    </location>
</feature>
<feature type="compositionally biased region" description="Basic and acidic residues" evidence="1">
    <location>
        <begin position="62"/>
        <end position="71"/>
    </location>
</feature>
<proteinExistence type="predicted"/>
<feature type="compositionally biased region" description="Low complexity" evidence="1">
    <location>
        <begin position="85"/>
        <end position="100"/>
    </location>
</feature>
<dbReference type="RefSeq" id="XP_007767966.1">
    <property type="nucleotide sequence ID" value="XM_007769776.1"/>
</dbReference>
<name>A0A5M3MST2_CONPW</name>
<feature type="compositionally biased region" description="Low complexity" evidence="1">
    <location>
        <begin position="107"/>
        <end position="116"/>
    </location>
</feature>
<feature type="region of interest" description="Disordered" evidence="1">
    <location>
        <begin position="21"/>
        <end position="188"/>
    </location>
</feature>
<evidence type="ECO:0000256" key="1">
    <source>
        <dbReference type="SAM" id="MobiDB-lite"/>
    </source>
</evidence>
<dbReference type="KEGG" id="cput:CONPUDRAFT_136757"/>
<reference evidence="3" key="1">
    <citation type="journal article" date="2012" name="Science">
        <title>The Paleozoic origin of enzymatic lignin decomposition reconstructed from 31 fungal genomes.</title>
        <authorList>
            <person name="Floudas D."/>
            <person name="Binder M."/>
            <person name="Riley R."/>
            <person name="Barry K."/>
            <person name="Blanchette R.A."/>
            <person name="Henrissat B."/>
            <person name="Martinez A.T."/>
            <person name="Otillar R."/>
            <person name="Spatafora J.W."/>
            <person name="Yadav J.S."/>
            <person name="Aerts A."/>
            <person name="Benoit I."/>
            <person name="Boyd A."/>
            <person name="Carlson A."/>
            <person name="Copeland A."/>
            <person name="Coutinho P.M."/>
            <person name="de Vries R.P."/>
            <person name="Ferreira P."/>
            <person name="Findley K."/>
            <person name="Foster B."/>
            <person name="Gaskell J."/>
            <person name="Glotzer D."/>
            <person name="Gorecki P."/>
            <person name="Heitman J."/>
            <person name="Hesse C."/>
            <person name="Hori C."/>
            <person name="Igarashi K."/>
            <person name="Jurgens J.A."/>
            <person name="Kallen N."/>
            <person name="Kersten P."/>
            <person name="Kohler A."/>
            <person name="Kuees U."/>
            <person name="Kumar T.K.A."/>
            <person name="Kuo A."/>
            <person name="LaButti K."/>
            <person name="Larrondo L.F."/>
            <person name="Lindquist E."/>
            <person name="Ling A."/>
            <person name="Lombard V."/>
            <person name="Lucas S."/>
            <person name="Lundell T."/>
            <person name="Martin R."/>
            <person name="McLaughlin D.J."/>
            <person name="Morgenstern I."/>
            <person name="Morin E."/>
            <person name="Murat C."/>
            <person name="Nagy L.G."/>
            <person name="Nolan M."/>
            <person name="Ohm R.A."/>
            <person name="Patyshakuliyeva A."/>
            <person name="Rokas A."/>
            <person name="Ruiz-Duenas F.J."/>
            <person name="Sabat G."/>
            <person name="Salamov A."/>
            <person name="Samejima M."/>
            <person name="Schmutz J."/>
            <person name="Slot J.C."/>
            <person name="St John F."/>
            <person name="Stenlid J."/>
            <person name="Sun H."/>
            <person name="Sun S."/>
            <person name="Syed K."/>
            <person name="Tsang A."/>
            <person name="Wiebenga A."/>
            <person name="Young D."/>
            <person name="Pisabarro A."/>
            <person name="Eastwood D.C."/>
            <person name="Martin F."/>
            <person name="Cullen D."/>
            <person name="Grigoriev I.V."/>
            <person name="Hibbett D.S."/>
        </authorList>
    </citation>
    <scope>NUCLEOTIDE SEQUENCE [LARGE SCALE GENOMIC DNA]</scope>
    <source>
        <strain evidence="3">RWD-64-598 SS2</strain>
    </source>
</reference>
<keyword evidence="3" id="KW-1185">Reference proteome</keyword>
<dbReference type="Proteomes" id="UP000053558">
    <property type="component" value="Unassembled WGS sequence"/>
</dbReference>
<dbReference type="OrthoDB" id="3233824at2759"/>
<evidence type="ECO:0000313" key="2">
    <source>
        <dbReference type="EMBL" id="EIW82228.1"/>
    </source>
</evidence>
<evidence type="ECO:0000313" key="3">
    <source>
        <dbReference type="Proteomes" id="UP000053558"/>
    </source>
</evidence>
<feature type="compositionally biased region" description="Low complexity" evidence="1">
    <location>
        <begin position="49"/>
        <end position="58"/>
    </location>
</feature>
<accession>A0A5M3MST2</accession>
<gene>
    <name evidence="2" type="ORF">CONPUDRAFT_136757</name>
</gene>
<sequence length="188" mass="20735">MATAMSSPALPSFIELMASLGLDNDAKPRPTTPSPSSLSPPAHKGRPRSGSASSVSSVLTDGSREHDDLRRAQRHRTVRYSPYISASSSGRLSKASSLTSLRESQDQDQSPQRSSSPSPPRRRRPSPLHVDRERERPVSMPISTYLRRKTPQNSPTVAMFPHRHQPRNDLEEPKPIMPPSLIPLLPPV</sequence>
<dbReference type="EMBL" id="JH711577">
    <property type="protein sequence ID" value="EIW82228.1"/>
    <property type="molecule type" value="Genomic_DNA"/>
</dbReference>
<protein>
    <submittedName>
        <fullName evidence="2">Uncharacterized protein</fullName>
    </submittedName>
</protein>
<organism evidence="2 3">
    <name type="scientific">Coniophora puteana (strain RWD-64-598)</name>
    <name type="common">Brown rot fungus</name>
    <dbReference type="NCBI Taxonomy" id="741705"/>
    <lineage>
        <taxon>Eukaryota</taxon>
        <taxon>Fungi</taxon>
        <taxon>Dikarya</taxon>
        <taxon>Basidiomycota</taxon>
        <taxon>Agaricomycotina</taxon>
        <taxon>Agaricomycetes</taxon>
        <taxon>Agaricomycetidae</taxon>
        <taxon>Boletales</taxon>
        <taxon>Coniophorineae</taxon>
        <taxon>Coniophoraceae</taxon>
        <taxon>Coniophora</taxon>
    </lineage>
</organism>